<dbReference type="EMBL" id="JACCAA010000001">
    <property type="protein sequence ID" value="NYG58416.1"/>
    <property type="molecule type" value="Genomic_DNA"/>
</dbReference>
<evidence type="ECO:0000256" key="1">
    <source>
        <dbReference type="ARBA" id="ARBA00023125"/>
    </source>
</evidence>
<dbReference type="GO" id="GO:0003677">
    <property type="term" value="F:DNA binding"/>
    <property type="evidence" value="ECO:0007669"/>
    <property type="project" value="UniProtKB-UniRule"/>
</dbReference>
<evidence type="ECO:0000256" key="2">
    <source>
        <dbReference type="PROSITE-ProRule" id="PRU00335"/>
    </source>
</evidence>
<dbReference type="PANTHER" id="PTHR47752:SF1">
    <property type="entry name" value="HTH-TYPE TRANSCRIPTIONAL REPRESSOR FABR"/>
    <property type="match status" value="1"/>
</dbReference>
<dbReference type="Pfam" id="PF00440">
    <property type="entry name" value="TetR_N"/>
    <property type="match status" value="1"/>
</dbReference>
<dbReference type="InterPro" id="IPR050692">
    <property type="entry name" value="HTH_transcr_repressor_FabR"/>
</dbReference>
<dbReference type="SUPFAM" id="SSF46689">
    <property type="entry name" value="Homeodomain-like"/>
    <property type="match status" value="1"/>
</dbReference>
<dbReference type="Gene3D" id="1.10.357.10">
    <property type="entry name" value="Tetracycline Repressor, domain 2"/>
    <property type="match status" value="1"/>
</dbReference>
<sequence length="216" mass="24332">MSSNEIVANESRQERKERTRRAILDAALDQLSHTSFDSISLRQLAKAVGIVPTGFYRHFATLDELGLALVEESFGTLRDLIREVRLDNDLVPDTLIDRSVDVLAEQLIEHTDHYRFISRERHGGSAVLREAIRHEFTLFERELVTDLARMPEISHWGARDLHVLASLFVEVMVSAASELVSPSADQPAVRRGLIDNLRNQARMIVVGAAGWQPLKS</sequence>
<keyword evidence="5" id="KW-1185">Reference proteome</keyword>
<feature type="DNA-binding region" description="H-T-H motif" evidence="2">
    <location>
        <begin position="40"/>
        <end position="59"/>
    </location>
</feature>
<dbReference type="PANTHER" id="PTHR47752">
    <property type="entry name" value="HTH-TYPE TRANSCRIPTIONAL REPRESSOR FABR"/>
    <property type="match status" value="1"/>
</dbReference>
<keyword evidence="1 2" id="KW-0238">DNA-binding</keyword>
<dbReference type="InterPro" id="IPR009057">
    <property type="entry name" value="Homeodomain-like_sf"/>
</dbReference>
<evidence type="ECO:0000313" key="5">
    <source>
        <dbReference type="Proteomes" id="UP000540656"/>
    </source>
</evidence>
<gene>
    <name evidence="4" type="ORF">BJ980_001339</name>
</gene>
<name>A0A7Y9RXD0_9ACTN</name>
<dbReference type="PROSITE" id="PS50977">
    <property type="entry name" value="HTH_TETR_2"/>
    <property type="match status" value="1"/>
</dbReference>
<evidence type="ECO:0000313" key="4">
    <source>
        <dbReference type="EMBL" id="NYG58416.1"/>
    </source>
</evidence>
<dbReference type="RefSeq" id="WP_343047722.1">
    <property type="nucleotide sequence ID" value="NZ_JACCAA010000001.1"/>
</dbReference>
<proteinExistence type="predicted"/>
<accession>A0A7Y9RXD0</accession>
<dbReference type="Proteomes" id="UP000540656">
    <property type="component" value="Unassembled WGS sequence"/>
</dbReference>
<organism evidence="4 5">
    <name type="scientific">Nocardioides daedukensis</name>
    <dbReference type="NCBI Taxonomy" id="634462"/>
    <lineage>
        <taxon>Bacteria</taxon>
        <taxon>Bacillati</taxon>
        <taxon>Actinomycetota</taxon>
        <taxon>Actinomycetes</taxon>
        <taxon>Propionibacteriales</taxon>
        <taxon>Nocardioidaceae</taxon>
        <taxon>Nocardioides</taxon>
    </lineage>
</organism>
<feature type="domain" description="HTH tetR-type" evidence="3">
    <location>
        <begin position="17"/>
        <end position="77"/>
    </location>
</feature>
<dbReference type="InterPro" id="IPR001647">
    <property type="entry name" value="HTH_TetR"/>
</dbReference>
<protein>
    <submittedName>
        <fullName evidence="4">AcrR family transcriptional regulator</fullName>
    </submittedName>
</protein>
<evidence type="ECO:0000259" key="3">
    <source>
        <dbReference type="PROSITE" id="PS50977"/>
    </source>
</evidence>
<reference evidence="4 5" key="1">
    <citation type="submission" date="2020-07" db="EMBL/GenBank/DDBJ databases">
        <title>Sequencing the genomes of 1000 actinobacteria strains.</title>
        <authorList>
            <person name="Klenk H.-P."/>
        </authorList>
    </citation>
    <scope>NUCLEOTIDE SEQUENCE [LARGE SCALE GENOMIC DNA]</scope>
    <source>
        <strain evidence="4 5">DSM 23819</strain>
    </source>
</reference>
<dbReference type="Gene3D" id="1.10.10.60">
    <property type="entry name" value="Homeodomain-like"/>
    <property type="match status" value="1"/>
</dbReference>
<comment type="caution">
    <text evidence="4">The sequence shown here is derived from an EMBL/GenBank/DDBJ whole genome shotgun (WGS) entry which is preliminary data.</text>
</comment>
<dbReference type="AlphaFoldDB" id="A0A7Y9RXD0"/>